<keyword evidence="2" id="KW-1185">Reference proteome</keyword>
<reference evidence="1 2" key="1">
    <citation type="submission" date="2019-07" db="EMBL/GenBank/DDBJ databases">
        <title>New species of Amycolatopsis and Streptomyces.</title>
        <authorList>
            <person name="Duangmal K."/>
            <person name="Teo W.F.A."/>
            <person name="Lipun K."/>
        </authorList>
    </citation>
    <scope>NUCLEOTIDE SEQUENCE [LARGE SCALE GENOMIC DNA]</scope>
    <source>
        <strain evidence="1 2">TISTR 2346</strain>
    </source>
</reference>
<dbReference type="AlphaFoldDB" id="A0A5N8WE05"/>
<evidence type="ECO:0000313" key="1">
    <source>
        <dbReference type="EMBL" id="MPY45683.1"/>
    </source>
</evidence>
<dbReference type="RefSeq" id="WP_152790721.1">
    <property type="nucleotide sequence ID" value="NZ_BAABEQ010000050.1"/>
</dbReference>
<protein>
    <submittedName>
        <fullName evidence="1">Uncharacterized protein</fullName>
    </submittedName>
</protein>
<sequence length="203" mass="23044">METIPWFEYDDEDDLGTAQREFADVLADRARSWPVDPLSTVLLPLPHTPYRQLLTYLDIDDPERNQVVLTIGAHFDGTVVHADKLHNQNFTLPETGTETEFAFSATGSPTDLARRTADWFEAILDRPLVRCEWLYAGKRYAVRYEYANTGRGLCEGFEDTLAPSELRKRLTAEGVVRGRGRINRAGLGEPHRIVRVRGNRTAL</sequence>
<comment type="caution">
    <text evidence="1">The sequence shown here is derived from an EMBL/GenBank/DDBJ whole genome shotgun (WGS) entry which is preliminary data.</text>
</comment>
<accession>A0A5N8WE05</accession>
<organism evidence="1 2">
    <name type="scientific">Streptomyces phyllanthi</name>
    <dbReference type="NCBI Taxonomy" id="1803180"/>
    <lineage>
        <taxon>Bacteria</taxon>
        <taxon>Bacillati</taxon>
        <taxon>Actinomycetota</taxon>
        <taxon>Actinomycetes</taxon>
        <taxon>Kitasatosporales</taxon>
        <taxon>Streptomycetaceae</taxon>
        <taxon>Streptomyces</taxon>
    </lineage>
</organism>
<evidence type="ECO:0000313" key="2">
    <source>
        <dbReference type="Proteomes" id="UP000326979"/>
    </source>
</evidence>
<gene>
    <name evidence="1" type="ORF">FNH04_39015</name>
</gene>
<dbReference type="OrthoDB" id="4174446at2"/>
<dbReference type="Proteomes" id="UP000326979">
    <property type="component" value="Unassembled WGS sequence"/>
</dbReference>
<dbReference type="EMBL" id="VJZE01000492">
    <property type="protein sequence ID" value="MPY45683.1"/>
    <property type="molecule type" value="Genomic_DNA"/>
</dbReference>
<name>A0A5N8WE05_9ACTN</name>
<proteinExistence type="predicted"/>